<proteinExistence type="inferred from homology"/>
<comment type="caution">
    <text evidence="4">Lacks conserved residue(s) required for the propagation of feature annotation.</text>
</comment>
<dbReference type="PIRSF" id="PIRSF001430">
    <property type="entry name" value="tRNA_psdUrid_synth"/>
    <property type="match status" value="1"/>
</dbReference>
<evidence type="ECO:0000259" key="6">
    <source>
        <dbReference type="Pfam" id="PF01416"/>
    </source>
</evidence>
<feature type="domain" description="Pseudouridine synthase I TruA alpha/beta" evidence="6">
    <location>
        <begin position="153"/>
        <end position="254"/>
    </location>
</feature>
<dbReference type="EC" id="5.4.99.12" evidence="4"/>
<comment type="subunit">
    <text evidence="4">Homodimer.</text>
</comment>
<evidence type="ECO:0000256" key="1">
    <source>
        <dbReference type="ARBA" id="ARBA00009375"/>
    </source>
</evidence>
<keyword evidence="8" id="KW-1185">Reference proteome</keyword>
<protein>
    <recommendedName>
        <fullName evidence="4">tRNA pseudouridine synthase A</fullName>
        <ecNumber evidence="4">5.4.99.12</ecNumber>
    </recommendedName>
    <alternativeName>
        <fullName evidence="4">tRNA pseudouridine(38-40) synthase</fullName>
    </alternativeName>
    <alternativeName>
        <fullName evidence="4">tRNA pseudouridylate synthase I</fullName>
    </alternativeName>
    <alternativeName>
        <fullName evidence="4">tRNA-uridine isomerase I</fullName>
    </alternativeName>
</protein>
<dbReference type="EMBL" id="CP097901">
    <property type="protein sequence ID" value="WKC72685.1"/>
    <property type="molecule type" value="Genomic_DNA"/>
</dbReference>
<dbReference type="RefSeq" id="WP_320341292.1">
    <property type="nucleotide sequence ID" value="NZ_CP097901.1"/>
</dbReference>
<organism evidence="7 8">
    <name type="scientific">Treponema paraluiscuniculi</name>
    <dbReference type="NCBI Taxonomy" id="53435"/>
    <lineage>
        <taxon>Bacteria</taxon>
        <taxon>Pseudomonadati</taxon>
        <taxon>Spirochaetota</taxon>
        <taxon>Spirochaetia</taxon>
        <taxon>Spirochaetales</taxon>
        <taxon>Treponemataceae</taxon>
        <taxon>Treponema</taxon>
    </lineage>
</organism>
<name>A0ABY9E274_9SPIR</name>
<dbReference type="Pfam" id="PF01416">
    <property type="entry name" value="PseudoU_synth_1"/>
    <property type="match status" value="2"/>
</dbReference>
<dbReference type="Gene3D" id="3.30.70.660">
    <property type="entry name" value="Pseudouridine synthase I, catalytic domain, C-terminal subdomain"/>
    <property type="match status" value="1"/>
</dbReference>
<comment type="similarity">
    <text evidence="1 4 5">Belongs to the tRNA pseudouridine synthase TruA family.</text>
</comment>
<dbReference type="GO" id="GO:0160147">
    <property type="term" value="F:tRNA pseudouridine(38-40) synthase activity"/>
    <property type="evidence" value="ECO:0007669"/>
    <property type="project" value="UniProtKB-EC"/>
</dbReference>
<sequence length="261" mass="29855">MNDVRKILLRISYDGTRFCGWQKQVSGSRERAPSVQGELEKVAEKIHHQKIAVIGSGRTDSGVHAVGQAAHFCTPMRNILAYRFIPAFNSLLPHSIRITDAREVSSQLHARFSAVMRTYRYHLHCAPVAYAHELPYCWHIARMPDIHLLNQYAATLKGELDCTSFAAAGDKSASKSRYFYDTHFSFNHRVLTFEISANAFLWKMVRSLTGTLLHCEKNRCSVREFVRILHAKDRRLAGPTAPPHGLFLWNIRYPEHLLRAE</sequence>
<dbReference type="PANTHER" id="PTHR11142:SF0">
    <property type="entry name" value="TRNA PSEUDOURIDINE SYNTHASE-LIKE 1"/>
    <property type="match status" value="1"/>
</dbReference>
<feature type="domain" description="Pseudouridine synthase I TruA alpha/beta" evidence="6">
    <location>
        <begin position="12"/>
        <end position="112"/>
    </location>
</feature>
<evidence type="ECO:0000256" key="5">
    <source>
        <dbReference type="RuleBase" id="RU003792"/>
    </source>
</evidence>
<dbReference type="Proteomes" id="UP001321460">
    <property type="component" value="Chromosome"/>
</dbReference>
<evidence type="ECO:0000313" key="8">
    <source>
        <dbReference type="Proteomes" id="UP001321460"/>
    </source>
</evidence>
<dbReference type="InterPro" id="IPR001406">
    <property type="entry name" value="PsdUridine_synth_TruA"/>
</dbReference>
<feature type="active site" description="Nucleophile" evidence="4">
    <location>
        <position position="60"/>
    </location>
</feature>
<dbReference type="HAMAP" id="MF_00171">
    <property type="entry name" value="TruA"/>
    <property type="match status" value="1"/>
</dbReference>
<dbReference type="NCBIfam" id="TIGR00071">
    <property type="entry name" value="hisT_truA"/>
    <property type="match status" value="1"/>
</dbReference>
<evidence type="ECO:0000256" key="4">
    <source>
        <dbReference type="HAMAP-Rule" id="MF_00171"/>
    </source>
</evidence>
<comment type="function">
    <text evidence="4">Formation of pseudouridine at positions 38, 39 and 40 in the anticodon stem and loop of transfer RNAs.</text>
</comment>
<evidence type="ECO:0000256" key="2">
    <source>
        <dbReference type="ARBA" id="ARBA00022694"/>
    </source>
</evidence>
<keyword evidence="3 4" id="KW-0413">Isomerase</keyword>
<accession>A0ABY9E274</accession>
<dbReference type="SUPFAM" id="SSF55120">
    <property type="entry name" value="Pseudouridine synthase"/>
    <property type="match status" value="1"/>
</dbReference>
<dbReference type="InterPro" id="IPR020103">
    <property type="entry name" value="PsdUridine_synth_cat_dom_sf"/>
</dbReference>
<comment type="catalytic activity">
    <reaction evidence="4 5">
        <text>uridine(38/39/40) in tRNA = pseudouridine(38/39/40) in tRNA</text>
        <dbReference type="Rhea" id="RHEA:22376"/>
        <dbReference type="Rhea" id="RHEA-COMP:10085"/>
        <dbReference type="Rhea" id="RHEA-COMP:10087"/>
        <dbReference type="ChEBI" id="CHEBI:65314"/>
        <dbReference type="ChEBI" id="CHEBI:65315"/>
        <dbReference type="EC" id="5.4.99.12"/>
    </reaction>
</comment>
<evidence type="ECO:0000256" key="3">
    <source>
        <dbReference type="ARBA" id="ARBA00023235"/>
    </source>
</evidence>
<gene>
    <name evidence="4 7" type="primary">truA</name>
    <name evidence="7" type="ORF">TPLL2_0830</name>
</gene>
<dbReference type="InterPro" id="IPR020095">
    <property type="entry name" value="PsdUridine_synth_TruA_C"/>
</dbReference>
<dbReference type="InterPro" id="IPR020097">
    <property type="entry name" value="PsdUridine_synth_TruA_a/b_dom"/>
</dbReference>
<dbReference type="CDD" id="cd02570">
    <property type="entry name" value="PseudoU_synth_EcTruA"/>
    <property type="match status" value="1"/>
</dbReference>
<dbReference type="InterPro" id="IPR020094">
    <property type="entry name" value="TruA/RsuA/RluB/E/F_N"/>
</dbReference>
<reference evidence="7 8" key="1">
    <citation type="submission" date="2022-05" db="EMBL/GenBank/DDBJ databases">
        <title>Treponema leporis L2 test.</title>
        <authorList>
            <person name="Cejkova D."/>
        </authorList>
    </citation>
    <scope>NUCLEOTIDE SEQUENCE [LARGE SCALE GENOMIC DNA]</scope>
    <source>
        <strain evidence="7 8">L2</strain>
    </source>
</reference>
<feature type="binding site" evidence="4">
    <location>
        <position position="119"/>
    </location>
    <ligand>
        <name>substrate</name>
    </ligand>
</feature>
<dbReference type="Gene3D" id="3.30.70.580">
    <property type="entry name" value="Pseudouridine synthase I, catalytic domain, N-terminal subdomain"/>
    <property type="match status" value="1"/>
</dbReference>
<evidence type="ECO:0000313" key="7">
    <source>
        <dbReference type="EMBL" id="WKC72685.1"/>
    </source>
</evidence>
<keyword evidence="2 4" id="KW-0819">tRNA processing</keyword>
<dbReference type="PANTHER" id="PTHR11142">
    <property type="entry name" value="PSEUDOURIDYLATE SYNTHASE"/>
    <property type="match status" value="1"/>
</dbReference>